<dbReference type="InterPro" id="IPR001646">
    <property type="entry name" value="5peptide_repeat"/>
</dbReference>
<keyword evidence="3" id="KW-1185">Reference proteome</keyword>
<evidence type="ECO:0000313" key="2">
    <source>
        <dbReference type="EMBL" id="MDD7970560.1"/>
    </source>
</evidence>
<feature type="transmembrane region" description="Helical" evidence="1">
    <location>
        <begin position="29"/>
        <end position="52"/>
    </location>
</feature>
<sequence>MTKDTRPNATLTDWLGVSDDPNWRVARPLGPLLTVVVAVLFVLALVSAFVVLGRTIFAGGEVSLGVGGLVVALLGAPFVIWGTVLKHQTVMFQKEGHMTDRINKAVEQLGAEKVVKKIIDGETQETSEPNIEVRIGAILSLERIAQDSTRHDKGRDHVRVMEILCAYIKENAPIKDKDEEKRSSLTKAFAENSAKADYAGPDFYDFALHWAGNSPKPRADIELALRVIGRRTGSQIAIEENHPAPDGRYKLDLSDADLRRVDLTGLDFSDANMRGSWLDSALLNGVKFDRANLLYTYFYCASAAETSFVRANLGADFTGAILDRSTFEFFKDDDPSSRFTSYDAGIAGFQYAQLIDAHIKFRGNPRKRTTFIGSQFSGAIMRGSLFDGFSHFHECRWPDLFHDGDKGEKGLAFRNCHLTAEIEDRCTLELCFGDGSVTLADGSGPDGSNWPAHWPKAKLGDIEFNNLLEEWRRLRN</sequence>
<dbReference type="EMBL" id="JAQZSM010000003">
    <property type="protein sequence ID" value="MDD7970560.1"/>
    <property type="molecule type" value="Genomic_DNA"/>
</dbReference>
<dbReference type="Proteomes" id="UP001431784">
    <property type="component" value="Unassembled WGS sequence"/>
</dbReference>
<dbReference type="InterPro" id="IPR051082">
    <property type="entry name" value="Pentapeptide-BTB/POZ_domain"/>
</dbReference>
<dbReference type="Gene3D" id="2.160.20.80">
    <property type="entry name" value="E3 ubiquitin-protein ligase SopA"/>
    <property type="match status" value="1"/>
</dbReference>
<name>A0ABT5T621_9RHOB</name>
<dbReference type="PANTHER" id="PTHR14136">
    <property type="entry name" value="BTB_POZ DOMAIN-CONTAINING PROTEIN KCTD9"/>
    <property type="match status" value="1"/>
</dbReference>
<dbReference type="Pfam" id="PF00805">
    <property type="entry name" value="Pentapeptide"/>
    <property type="match status" value="1"/>
</dbReference>
<accession>A0ABT5T621</accession>
<dbReference type="SUPFAM" id="SSF141571">
    <property type="entry name" value="Pentapeptide repeat-like"/>
    <property type="match status" value="1"/>
</dbReference>
<keyword evidence="1" id="KW-0472">Membrane</keyword>
<gene>
    <name evidence="2" type="ORF">PUT78_05565</name>
</gene>
<proteinExistence type="predicted"/>
<comment type="caution">
    <text evidence="2">The sequence shown here is derived from an EMBL/GenBank/DDBJ whole genome shotgun (WGS) entry which is preliminary data.</text>
</comment>
<protein>
    <submittedName>
        <fullName evidence="2">Pentapeptide repeat-containing protein</fullName>
    </submittedName>
</protein>
<organism evidence="2 3">
    <name type="scientific">Roseinatronobacter alkalisoli</name>
    <dbReference type="NCBI Taxonomy" id="3028235"/>
    <lineage>
        <taxon>Bacteria</taxon>
        <taxon>Pseudomonadati</taxon>
        <taxon>Pseudomonadota</taxon>
        <taxon>Alphaproteobacteria</taxon>
        <taxon>Rhodobacterales</taxon>
        <taxon>Paracoccaceae</taxon>
        <taxon>Roseinatronobacter</taxon>
    </lineage>
</organism>
<keyword evidence="1" id="KW-0812">Transmembrane</keyword>
<feature type="transmembrane region" description="Helical" evidence="1">
    <location>
        <begin position="64"/>
        <end position="84"/>
    </location>
</feature>
<evidence type="ECO:0000313" key="3">
    <source>
        <dbReference type="Proteomes" id="UP001431784"/>
    </source>
</evidence>
<keyword evidence="1" id="KW-1133">Transmembrane helix</keyword>
<reference evidence="2" key="1">
    <citation type="submission" date="2023-02" db="EMBL/GenBank/DDBJ databases">
        <title>Description of Roseinatronobacter alkalisoli sp. nov., an alkaliphilic bacerium isolated from soda soil.</title>
        <authorList>
            <person name="Wei W."/>
        </authorList>
    </citation>
    <scope>NUCLEOTIDE SEQUENCE</scope>
    <source>
        <strain evidence="2">HJB301</strain>
    </source>
</reference>
<dbReference type="RefSeq" id="WP_274351185.1">
    <property type="nucleotide sequence ID" value="NZ_JAQZSM010000003.1"/>
</dbReference>
<dbReference type="PANTHER" id="PTHR14136:SF17">
    <property type="entry name" value="BTB_POZ DOMAIN-CONTAINING PROTEIN KCTD9"/>
    <property type="match status" value="1"/>
</dbReference>
<evidence type="ECO:0000256" key="1">
    <source>
        <dbReference type="SAM" id="Phobius"/>
    </source>
</evidence>